<dbReference type="Proteomes" id="UP000693941">
    <property type="component" value="Chromosome"/>
</dbReference>
<evidence type="ECO:0000256" key="1">
    <source>
        <dbReference type="ARBA" id="ARBA00022630"/>
    </source>
</evidence>
<dbReference type="EMBL" id="CP077715">
    <property type="protein sequence ID" value="QXJ32693.1"/>
    <property type="molecule type" value="Genomic_DNA"/>
</dbReference>
<reference evidence="3" key="1">
    <citation type="journal article" date="2021" name="Environ. Microbiol.">
        <title>New insights into the diversity and evolution of the archaeal mobilome from three complete genomes of Saccharolobus shibatae.</title>
        <authorList>
            <person name="Medvedeva S."/>
            <person name="Brandt D."/>
            <person name="Cvirkaite-Krupovic V."/>
            <person name="Liu Y."/>
            <person name="Severinov K."/>
            <person name="Ishino S."/>
            <person name="Ishino Y."/>
            <person name="Prangishvili D."/>
            <person name="Kalinowski J."/>
            <person name="Krupovic M."/>
        </authorList>
    </citation>
    <scope>NUCLEOTIDE SEQUENCE</scope>
    <source>
        <strain evidence="3">BEU9</strain>
    </source>
</reference>
<keyword evidence="1" id="KW-0285">Flavoprotein</keyword>
<name>A0A8F5BWN2_9CREN</name>
<protein>
    <recommendedName>
        <fullName evidence="2">Acyl-CoA dehydrogenase/oxidase C-terminal domain-containing protein</fullName>
    </recommendedName>
</protein>
<evidence type="ECO:0000313" key="3">
    <source>
        <dbReference type="EMBL" id="QXJ32693.1"/>
    </source>
</evidence>
<dbReference type="GeneID" id="65560759"/>
<evidence type="ECO:0000259" key="2">
    <source>
        <dbReference type="Pfam" id="PF00441"/>
    </source>
</evidence>
<gene>
    <name evidence="3" type="ORF">J5U21_02344</name>
</gene>
<dbReference type="InterPro" id="IPR009075">
    <property type="entry name" value="AcylCo_DH/oxidase_C"/>
</dbReference>
<dbReference type="PANTHER" id="PTHR43884">
    <property type="entry name" value="ACYL-COA DEHYDROGENASE"/>
    <property type="match status" value="1"/>
</dbReference>
<dbReference type="GO" id="GO:0003995">
    <property type="term" value="F:acyl-CoA dehydrogenase activity"/>
    <property type="evidence" value="ECO:0007669"/>
    <property type="project" value="TreeGrafter"/>
</dbReference>
<accession>A0A8F5BWN2</accession>
<organism evidence="3 4">
    <name type="scientific">Saccharolobus shibatae</name>
    <dbReference type="NCBI Taxonomy" id="2286"/>
    <lineage>
        <taxon>Archaea</taxon>
        <taxon>Thermoproteota</taxon>
        <taxon>Thermoprotei</taxon>
        <taxon>Sulfolobales</taxon>
        <taxon>Sulfolobaceae</taxon>
        <taxon>Saccharolobus</taxon>
    </lineage>
</organism>
<feature type="domain" description="Acyl-CoA dehydrogenase/oxidase C-terminal" evidence="2">
    <location>
        <begin position="157"/>
        <end position="255"/>
    </location>
</feature>
<evidence type="ECO:0000313" key="4">
    <source>
        <dbReference type="Proteomes" id="UP000693941"/>
    </source>
</evidence>
<sequence length="266" mass="29957">MLLDVETNEDLELVRNSLNEFLSREWNKYGAKKHEVSRDKILEIFNKVRDLGIFQFIKETSLTNALLINEIIGENFLPGIVAFSSMLGVDYPISVGINYVAEVDKAEVIVTPKGISDKNNVSVEEIESPDPSVRVYKVIDGKWRQSDVDFDKVILLASAQVIGHATAVLKETVEYSKNRVAFGKPIGSYQAIKHRIVDDALGIELVRSRYLVNPTSPVRIFKHAYTRAFKAILNSIQSHGGIGFTADLDLHLHLKRVVLLQKLFHQ</sequence>
<dbReference type="AlphaFoldDB" id="A0A8F5BWN2"/>
<proteinExistence type="predicted"/>
<dbReference type="PANTHER" id="PTHR43884:SF12">
    <property type="entry name" value="ISOVALERYL-COA DEHYDROGENASE, MITOCHONDRIAL-RELATED"/>
    <property type="match status" value="1"/>
</dbReference>
<dbReference type="RefSeq" id="WP_218260774.1">
    <property type="nucleotide sequence ID" value="NZ_CP077715.1"/>
</dbReference>
<dbReference type="Pfam" id="PF00441">
    <property type="entry name" value="Acyl-CoA_dh_1"/>
    <property type="match status" value="1"/>
</dbReference>